<keyword evidence="1 4" id="KW-0808">Transferase</keyword>
<keyword evidence="2" id="KW-0547">Nucleotide-binding</keyword>
<dbReference type="PANTHER" id="PTHR30201:SF2">
    <property type="entry name" value="2-(5''-TRIPHOSPHORIBOSYL)-3'-DEPHOSPHOCOENZYME-A SYNTHASE"/>
    <property type="match status" value="1"/>
</dbReference>
<proteinExistence type="predicted"/>
<dbReference type="AlphaFoldDB" id="A0A645EZW0"/>
<evidence type="ECO:0000256" key="3">
    <source>
        <dbReference type="ARBA" id="ARBA00022840"/>
    </source>
</evidence>
<dbReference type="Gene3D" id="1.10.4200.10">
    <property type="entry name" value="Triphosphoribosyl-dephospho-CoA protein"/>
    <property type="match status" value="2"/>
</dbReference>
<dbReference type="EMBL" id="VSSQ01052987">
    <property type="protein sequence ID" value="MPN07030.1"/>
    <property type="molecule type" value="Genomic_DNA"/>
</dbReference>
<dbReference type="GO" id="GO:0051191">
    <property type="term" value="P:prosthetic group biosynthetic process"/>
    <property type="evidence" value="ECO:0007669"/>
    <property type="project" value="TreeGrafter"/>
</dbReference>
<name>A0A645EZW0_9ZZZZ</name>
<reference evidence="4" key="1">
    <citation type="submission" date="2019-08" db="EMBL/GenBank/DDBJ databases">
        <authorList>
            <person name="Kucharzyk K."/>
            <person name="Murdoch R.W."/>
            <person name="Higgins S."/>
            <person name="Loffler F."/>
        </authorList>
    </citation>
    <scope>NUCLEOTIDE SEQUENCE</scope>
</reference>
<dbReference type="GO" id="GO:0005524">
    <property type="term" value="F:ATP binding"/>
    <property type="evidence" value="ECO:0007669"/>
    <property type="project" value="UniProtKB-KW"/>
</dbReference>
<evidence type="ECO:0000256" key="1">
    <source>
        <dbReference type="ARBA" id="ARBA00022679"/>
    </source>
</evidence>
<evidence type="ECO:0000313" key="4">
    <source>
        <dbReference type="EMBL" id="MPN07030.1"/>
    </source>
</evidence>
<accession>A0A645EZW0</accession>
<keyword evidence="4" id="KW-0328">Glycosyltransferase</keyword>
<comment type="caution">
    <text evidence="4">The sequence shown here is derived from an EMBL/GenBank/DDBJ whole genome shotgun (WGS) entry which is preliminary data.</text>
</comment>
<dbReference type="GO" id="GO:0046917">
    <property type="term" value="F:triphosphoribosyl-dephospho-CoA synthase activity"/>
    <property type="evidence" value="ECO:0007669"/>
    <property type="project" value="UniProtKB-EC"/>
</dbReference>
<protein>
    <submittedName>
        <fullName evidence="4">2-(5''-triphosphoribosyl)-3'-dephosphocoenzyme-A synthase</fullName>
        <ecNumber evidence="4">2.4.2.52</ecNumber>
    </submittedName>
</protein>
<dbReference type="EC" id="2.4.2.52" evidence="4"/>
<sequence length="293" mass="32303">MPHPFRQRSAEDIAALGCWALQSEAQLTPKPGLVDCHNSGAHTDMNVKLLLHSAEVLYPYFVELAEVGCVHKKDEPHQMFLSAREIGIRAEEAMLHATGGINTHKGALFGLGLLCVAAGVLGEDAEVETLCAYVAEMTKGITAREMGETRWTRLPEQERWQRSGARGEAESGFYHARNIGLPVYFEALQRGGSQDEAALRALLQLMSHLMDTNLLRRGGQEAVLFVQNRAKEVLQHFSIEEVEKFDHELIHANLSPGGSADCLAITLFLSAFSGGPVFFRIKEVDPCKPIHSF</sequence>
<evidence type="ECO:0000256" key="2">
    <source>
        <dbReference type="ARBA" id="ARBA00022741"/>
    </source>
</evidence>
<keyword evidence="3" id="KW-0067">ATP-binding</keyword>
<organism evidence="4">
    <name type="scientific">bioreactor metagenome</name>
    <dbReference type="NCBI Taxonomy" id="1076179"/>
    <lineage>
        <taxon>unclassified sequences</taxon>
        <taxon>metagenomes</taxon>
        <taxon>ecological metagenomes</taxon>
    </lineage>
</organism>
<dbReference type="PANTHER" id="PTHR30201">
    <property type="entry name" value="TRIPHOSPHORIBOSYL-DEPHOSPHO-COA SYNTHASE"/>
    <property type="match status" value="1"/>
</dbReference>
<dbReference type="GO" id="GO:0016757">
    <property type="term" value="F:glycosyltransferase activity"/>
    <property type="evidence" value="ECO:0007669"/>
    <property type="project" value="UniProtKB-KW"/>
</dbReference>
<dbReference type="InterPro" id="IPR002736">
    <property type="entry name" value="CitG"/>
</dbReference>
<dbReference type="Pfam" id="PF01874">
    <property type="entry name" value="CitG"/>
    <property type="match status" value="1"/>
</dbReference>
<gene>
    <name evidence="4" type="primary">citG_14</name>
    <name evidence="4" type="ORF">SDC9_154289</name>
</gene>